<dbReference type="Gene3D" id="3.60.10.10">
    <property type="entry name" value="Endonuclease/exonuclease/phosphatase"/>
    <property type="match status" value="1"/>
</dbReference>
<evidence type="ECO:0000313" key="3">
    <source>
        <dbReference type="Proteomes" id="UP001165427"/>
    </source>
</evidence>
<dbReference type="EMBL" id="JALJRB010000007">
    <property type="protein sequence ID" value="MCJ8500527.1"/>
    <property type="molecule type" value="Genomic_DNA"/>
</dbReference>
<dbReference type="Pfam" id="PF03372">
    <property type="entry name" value="Exo_endo_phos"/>
    <property type="match status" value="1"/>
</dbReference>
<dbReference type="Proteomes" id="UP001165427">
    <property type="component" value="Unassembled WGS sequence"/>
</dbReference>
<accession>A0AA41R1P4</accession>
<feature type="domain" description="Endonuclease/exonuclease/phosphatase" evidence="1">
    <location>
        <begin position="13"/>
        <end position="248"/>
    </location>
</feature>
<keyword evidence="2" id="KW-0378">Hydrolase</keyword>
<dbReference type="InterPro" id="IPR005135">
    <property type="entry name" value="Endo/exonuclease/phosphatase"/>
</dbReference>
<name>A0AA41R1P4_9BACT</name>
<comment type="caution">
    <text evidence="2">The sequence shown here is derived from an EMBL/GenBank/DDBJ whole genome shotgun (WGS) entry which is preliminary data.</text>
</comment>
<dbReference type="PANTHER" id="PTHR12121">
    <property type="entry name" value="CARBON CATABOLITE REPRESSOR PROTEIN 4"/>
    <property type="match status" value="1"/>
</dbReference>
<dbReference type="SUPFAM" id="SSF56219">
    <property type="entry name" value="DNase I-like"/>
    <property type="match status" value="1"/>
</dbReference>
<dbReference type="PANTHER" id="PTHR12121:SF36">
    <property type="entry name" value="ENDONUCLEASE_EXONUCLEASE_PHOSPHATASE DOMAIN-CONTAINING PROTEIN"/>
    <property type="match status" value="1"/>
</dbReference>
<gene>
    <name evidence="2" type="ORF">MRX98_08080</name>
</gene>
<dbReference type="RefSeq" id="WP_246905164.1">
    <property type="nucleotide sequence ID" value="NZ_JALJRB010000007.1"/>
</dbReference>
<dbReference type="GO" id="GO:0000175">
    <property type="term" value="F:3'-5'-RNA exonuclease activity"/>
    <property type="evidence" value="ECO:0007669"/>
    <property type="project" value="TreeGrafter"/>
</dbReference>
<dbReference type="CDD" id="cd09083">
    <property type="entry name" value="EEP-1"/>
    <property type="match status" value="1"/>
</dbReference>
<keyword evidence="2" id="KW-0540">Nuclease</keyword>
<dbReference type="GO" id="GO:0004519">
    <property type="term" value="F:endonuclease activity"/>
    <property type="evidence" value="ECO:0007669"/>
    <property type="project" value="UniProtKB-KW"/>
</dbReference>
<dbReference type="AlphaFoldDB" id="A0AA41R1P4"/>
<keyword evidence="2" id="KW-0255">Endonuclease</keyword>
<evidence type="ECO:0000259" key="1">
    <source>
        <dbReference type="Pfam" id="PF03372"/>
    </source>
</evidence>
<keyword evidence="3" id="KW-1185">Reference proteome</keyword>
<dbReference type="InterPro" id="IPR050410">
    <property type="entry name" value="CCR4/nocturin_mRNA_transcr"/>
</dbReference>
<organism evidence="2 3">
    <name type="scientific">Desulfatitalea alkaliphila</name>
    <dbReference type="NCBI Taxonomy" id="2929485"/>
    <lineage>
        <taxon>Bacteria</taxon>
        <taxon>Pseudomonadati</taxon>
        <taxon>Thermodesulfobacteriota</taxon>
        <taxon>Desulfobacteria</taxon>
        <taxon>Desulfobacterales</taxon>
        <taxon>Desulfosarcinaceae</taxon>
        <taxon>Desulfatitalea</taxon>
    </lineage>
</organism>
<protein>
    <submittedName>
        <fullName evidence="2">Endonuclease/exonuclease/phosphatase family protein</fullName>
    </submittedName>
</protein>
<proteinExistence type="predicted"/>
<evidence type="ECO:0000313" key="2">
    <source>
        <dbReference type="EMBL" id="MCJ8500527.1"/>
    </source>
</evidence>
<dbReference type="InterPro" id="IPR036691">
    <property type="entry name" value="Endo/exonu/phosph_ase_sf"/>
</dbReference>
<reference evidence="2" key="1">
    <citation type="submission" date="2022-04" db="EMBL/GenBank/DDBJ databases">
        <title>Desulfatitalea alkaliphila sp. nov., a novel anaerobic sulfate-reducing bacterium isolated from terrestrial mud volcano, Taman Peninsula, Russia.</title>
        <authorList>
            <person name="Khomyakova M.A."/>
            <person name="Merkel A.Y."/>
            <person name="Slobodkin A.I."/>
        </authorList>
    </citation>
    <scope>NUCLEOTIDE SEQUENCE</scope>
    <source>
        <strain evidence="2">M08but</strain>
    </source>
</reference>
<sequence>MYNSAHNGILSVMSLNLRFGLAEDGPNNWVHRRHAYAPLLAAFPSDFFAFQEANDFQIDFLADLLPDHGYIGRRMPAPQRWQNNVIFHHKRWQCVHHEHFFLSSTPHKPSRFRGSRWPRQCTLGVFRNRCRCLVVVNTHLDFAESVQVRSAHLIRKKMGRHDRKGPSVLMGDFNTIPGSACYEVFTSPPDRQRCLRNAFPPPYTGTHHGFDGGEEGDPIDWVLYRGALTVRRACVITERFGGIFPSDHYPLVVRFES</sequence>